<reference evidence="11 12" key="1">
    <citation type="journal article" date="2019" name="Nat. Ecol. Evol.">
        <title>Megaphylogeny resolves global patterns of mushroom evolution.</title>
        <authorList>
            <person name="Varga T."/>
            <person name="Krizsan K."/>
            <person name="Foldi C."/>
            <person name="Dima B."/>
            <person name="Sanchez-Garcia M."/>
            <person name="Sanchez-Ramirez S."/>
            <person name="Szollosi G.J."/>
            <person name="Szarkandi J.G."/>
            <person name="Papp V."/>
            <person name="Albert L."/>
            <person name="Andreopoulos W."/>
            <person name="Angelini C."/>
            <person name="Antonin V."/>
            <person name="Barry K.W."/>
            <person name="Bougher N.L."/>
            <person name="Buchanan P."/>
            <person name="Buyck B."/>
            <person name="Bense V."/>
            <person name="Catcheside P."/>
            <person name="Chovatia M."/>
            <person name="Cooper J."/>
            <person name="Damon W."/>
            <person name="Desjardin D."/>
            <person name="Finy P."/>
            <person name="Geml J."/>
            <person name="Haridas S."/>
            <person name="Hughes K."/>
            <person name="Justo A."/>
            <person name="Karasinski D."/>
            <person name="Kautmanova I."/>
            <person name="Kiss B."/>
            <person name="Kocsube S."/>
            <person name="Kotiranta H."/>
            <person name="LaButti K.M."/>
            <person name="Lechner B.E."/>
            <person name="Liimatainen K."/>
            <person name="Lipzen A."/>
            <person name="Lukacs Z."/>
            <person name="Mihaltcheva S."/>
            <person name="Morgado L.N."/>
            <person name="Niskanen T."/>
            <person name="Noordeloos M.E."/>
            <person name="Ohm R.A."/>
            <person name="Ortiz-Santana B."/>
            <person name="Ovrebo C."/>
            <person name="Racz N."/>
            <person name="Riley R."/>
            <person name="Savchenko A."/>
            <person name="Shiryaev A."/>
            <person name="Soop K."/>
            <person name="Spirin V."/>
            <person name="Szebenyi C."/>
            <person name="Tomsovsky M."/>
            <person name="Tulloss R.E."/>
            <person name="Uehling J."/>
            <person name="Grigoriev I.V."/>
            <person name="Vagvolgyi C."/>
            <person name="Papp T."/>
            <person name="Martin F.M."/>
            <person name="Miettinen O."/>
            <person name="Hibbett D.S."/>
            <person name="Nagy L.G."/>
        </authorList>
    </citation>
    <scope>NUCLEOTIDE SEQUENCE [LARGE SCALE GENOMIC DNA]</scope>
    <source>
        <strain evidence="11 12">CBS 962.96</strain>
    </source>
</reference>
<dbReference type="SUPFAM" id="SSF50044">
    <property type="entry name" value="SH3-domain"/>
    <property type="match status" value="1"/>
</dbReference>
<evidence type="ECO:0000256" key="8">
    <source>
        <dbReference type="SAM" id="MobiDB-lite"/>
    </source>
</evidence>
<dbReference type="EC" id="2.7.11.25" evidence="3"/>
<feature type="compositionally biased region" description="Pro residues" evidence="8">
    <location>
        <begin position="1"/>
        <end position="10"/>
    </location>
</feature>
<feature type="compositionally biased region" description="Low complexity" evidence="8">
    <location>
        <begin position="277"/>
        <end position="290"/>
    </location>
</feature>
<evidence type="ECO:0000256" key="5">
    <source>
        <dbReference type="ARBA" id="ARBA00047559"/>
    </source>
</evidence>
<dbReference type="PANTHER" id="PTHR44329:SF214">
    <property type="entry name" value="PROTEIN KINASE DOMAIN-CONTAINING PROTEIN"/>
    <property type="match status" value="1"/>
</dbReference>
<evidence type="ECO:0000256" key="6">
    <source>
        <dbReference type="ARBA" id="ARBA00048329"/>
    </source>
</evidence>
<dbReference type="CDD" id="cd00174">
    <property type="entry name" value="SH3"/>
    <property type="match status" value="1"/>
</dbReference>
<feature type="domain" description="SH3" evidence="9">
    <location>
        <begin position="58"/>
        <end position="118"/>
    </location>
</feature>
<dbReference type="OrthoDB" id="4062651at2759"/>
<dbReference type="Pfam" id="PF00018">
    <property type="entry name" value="SH3_1"/>
    <property type="match status" value="1"/>
</dbReference>
<evidence type="ECO:0000256" key="2">
    <source>
        <dbReference type="ARBA" id="ARBA00006529"/>
    </source>
</evidence>
<gene>
    <name evidence="11" type="ORF">K435DRAFT_728228</name>
</gene>
<dbReference type="InterPro" id="IPR001452">
    <property type="entry name" value="SH3_domain"/>
</dbReference>
<dbReference type="GO" id="GO:0005524">
    <property type="term" value="F:ATP binding"/>
    <property type="evidence" value="ECO:0007669"/>
    <property type="project" value="InterPro"/>
</dbReference>
<keyword evidence="11" id="KW-0418">Kinase</keyword>
<evidence type="ECO:0000259" key="10">
    <source>
        <dbReference type="PROSITE" id="PS50011"/>
    </source>
</evidence>
<proteinExistence type="inferred from homology"/>
<feature type="region of interest" description="Disordered" evidence="8">
    <location>
        <begin position="119"/>
        <end position="138"/>
    </location>
</feature>
<dbReference type="InterPro" id="IPR000719">
    <property type="entry name" value="Prot_kinase_dom"/>
</dbReference>
<evidence type="ECO:0000259" key="9">
    <source>
        <dbReference type="PROSITE" id="PS50002"/>
    </source>
</evidence>
<dbReference type="SMART" id="SM00326">
    <property type="entry name" value="SH3"/>
    <property type="match status" value="1"/>
</dbReference>
<feature type="compositionally biased region" description="Basic and acidic residues" evidence="8">
    <location>
        <begin position="225"/>
        <end position="239"/>
    </location>
</feature>
<comment type="similarity">
    <text evidence="2">Belongs to the protein kinase superfamily. STE Ser/Thr protein kinase family. MAP kinase kinase kinase subfamily.</text>
</comment>
<dbReference type="InterPro" id="IPR051681">
    <property type="entry name" value="Ser/Thr_Kinases-Pseudokinases"/>
</dbReference>
<sequence>MHFPLPPTSKPAPHMSSPVVESPTRRRPRLMPSLISSLHVDDADLVFLRDTYGISEPQPFSSVVVEFDFTPTRPDELAVISGQTIFVFHSFNDHWSLCKNEDGVTGMVPSDRLGLIDVPVRSKQPEDGRPRSPSTLPRLISVRLRPKVPRQADRSSRRSVLSLLEFLQSTRRRAGNPDRNETISNRIRRGPFSALKGGKNPRDVRTSSKLSRRVKFSSPLTRGSAVEKSKDVPDSDTHSLDGVSLLDSDPFSASPRHVRTHQKYSIEPDSRATTPDSQYSQESTQSSTLTNVLEELDSEDLTSSQSTRPDTPSSQTSREESTEDSAIIVTEKDREPISTHQKNTLTSRPLLRDSVSSRRIIYRNLLSVLFGETLPIDPLWATLQDCLTCLKSLDLVSSLVHSSEYKTRLLKVASDLNISEDPAIRKALQEDENEIAEILHLVSLSEVSRHAVLALEGDDAQKFLNAVQDVLDKGHLLSPKEGARARQLLVRLSERCDKLPTSLFINGVVRPDKEEQAVFGGGFGDIFRAFYNGQVVALKRMRIFQRHSGLSRTRRRFCREALVWQQLRNTFIVPFLGIDAETFPSYMCLVSPWMRHGTILKHIAEHGKAHLDERLHEVTQGLAYLHSQNVIHGDLRGANILINDNWQACLTDFGLTVFDGPTPTSLTSRREGSVRWMAPELLIPDSFGFDCSRPTAKTDVYAFGCVCFELYAGCPPFSQFVHDTAVMLRVVKGERPDRPTGQNGMTDEMWSMVDRCWRPSHKERPNATELVEHLGRVVQVCPLLLSKACFDQQRSFLVWFRFHFKTSRRNHLATRDEKRNPDSGCRPSS</sequence>
<feature type="compositionally biased region" description="Polar residues" evidence="8">
    <location>
        <begin position="301"/>
        <end position="316"/>
    </location>
</feature>
<evidence type="ECO:0000256" key="1">
    <source>
        <dbReference type="ARBA" id="ARBA00001946"/>
    </source>
</evidence>
<dbReference type="Pfam" id="PF07714">
    <property type="entry name" value="PK_Tyr_Ser-Thr"/>
    <property type="match status" value="1"/>
</dbReference>
<dbReference type="AlphaFoldDB" id="A0A4S8LMW9"/>
<dbReference type="PROSITE" id="PS50011">
    <property type="entry name" value="PROTEIN_KINASE_DOM"/>
    <property type="match status" value="1"/>
</dbReference>
<feature type="region of interest" description="Disordered" evidence="8">
    <location>
        <begin position="172"/>
        <end position="345"/>
    </location>
</feature>
<evidence type="ECO:0000256" key="3">
    <source>
        <dbReference type="ARBA" id="ARBA00012406"/>
    </source>
</evidence>
<evidence type="ECO:0000256" key="4">
    <source>
        <dbReference type="ARBA" id="ARBA00022443"/>
    </source>
</evidence>
<comment type="catalytic activity">
    <reaction evidence="6">
        <text>L-seryl-[protein] + ATP = O-phospho-L-seryl-[protein] + ADP + H(+)</text>
        <dbReference type="Rhea" id="RHEA:17989"/>
        <dbReference type="Rhea" id="RHEA-COMP:9863"/>
        <dbReference type="Rhea" id="RHEA-COMP:11604"/>
        <dbReference type="ChEBI" id="CHEBI:15378"/>
        <dbReference type="ChEBI" id="CHEBI:29999"/>
        <dbReference type="ChEBI" id="CHEBI:30616"/>
        <dbReference type="ChEBI" id="CHEBI:83421"/>
        <dbReference type="ChEBI" id="CHEBI:456216"/>
        <dbReference type="EC" id="2.7.11.25"/>
    </reaction>
</comment>
<dbReference type="EMBL" id="ML179330">
    <property type="protein sequence ID" value="THU90607.1"/>
    <property type="molecule type" value="Genomic_DNA"/>
</dbReference>
<feature type="non-terminal residue" evidence="11">
    <location>
        <position position="829"/>
    </location>
</feature>
<dbReference type="PROSITE" id="PS00109">
    <property type="entry name" value="PROTEIN_KINASE_TYR"/>
    <property type="match status" value="1"/>
</dbReference>
<dbReference type="PANTHER" id="PTHR44329">
    <property type="entry name" value="SERINE/THREONINE-PROTEIN KINASE TNNI3K-RELATED"/>
    <property type="match status" value="1"/>
</dbReference>
<dbReference type="SUPFAM" id="SSF56112">
    <property type="entry name" value="Protein kinase-like (PK-like)"/>
    <property type="match status" value="1"/>
</dbReference>
<keyword evidence="11" id="KW-0808">Transferase</keyword>
<keyword evidence="4 7" id="KW-0728">SH3 domain</keyword>
<dbReference type="Proteomes" id="UP000297245">
    <property type="component" value="Unassembled WGS sequence"/>
</dbReference>
<feature type="region of interest" description="Disordered" evidence="8">
    <location>
        <begin position="1"/>
        <end position="26"/>
    </location>
</feature>
<dbReference type="Gene3D" id="2.30.30.40">
    <property type="entry name" value="SH3 Domains"/>
    <property type="match status" value="1"/>
</dbReference>
<keyword evidence="12" id="KW-1185">Reference proteome</keyword>
<dbReference type="Gene3D" id="1.10.510.10">
    <property type="entry name" value="Transferase(Phosphotransferase) domain 1"/>
    <property type="match status" value="1"/>
</dbReference>
<protein>
    <recommendedName>
        <fullName evidence="3">mitogen-activated protein kinase kinase kinase</fullName>
        <ecNumber evidence="3">2.7.11.25</ecNumber>
    </recommendedName>
</protein>
<accession>A0A4S8LMW9</accession>
<evidence type="ECO:0000313" key="11">
    <source>
        <dbReference type="EMBL" id="THU90607.1"/>
    </source>
</evidence>
<dbReference type="GO" id="GO:0004709">
    <property type="term" value="F:MAP kinase kinase kinase activity"/>
    <property type="evidence" value="ECO:0007669"/>
    <property type="project" value="UniProtKB-EC"/>
</dbReference>
<dbReference type="InterPro" id="IPR001245">
    <property type="entry name" value="Ser-Thr/Tyr_kinase_cat_dom"/>
</dbReference>
<evidence type="ECO:0000313" key="12">
    <source>
        <dbReference type="Proteomes" id="UP000297245"/>
    </source>
</evidence>
<feature type="domain" description="Protein kinase" evidence="10">
    <location>
        <begin position="512"/>
        <end position="776"/>
    </location>
</feature>
<dbReference type="InterPro" id="IPR011009">
    <property type="entry name" value="Kinase-like_dom_sf"/>
</dbReference>
<comment type="catalytic activity">
    <reaction evidence="5">
        <text>L-threonyl-[protein] + ATP = O-phospho-L-threonyl-[protein] + ADP + H(+)</text>
        <dbReference type="Rhea" id="RHEA:46608"/>
        <dbReference type="Rhea" id="RHEA-COMP:11060"/>
        <dbReference type="Rhea" id="RHEA-COMP:11605"/>
        <dbReference type="ChEBI" id="CHEBI:15378"/>
        <dbReference type="ChEBI" id="CHEBI:30013"/>
        <dbReference type="ChEBI" id="CHEBI:30616"/>
        <dbReference type="ChEBI" id="CHEBI:61977"/>
        <dbReference type="ChEBI" id="CHEBI:456216"/>
        <dbReference type="EC" id="2.7.11.25"/>
    </reaction>
</comment>
<organism evidence="11 12">
    <name type="scientific">Dendrothele bispora (strain CBS 962.96)</name>
    <dbReference type="NCBI Taxonomy" id="1314807"/>
    <lineage>
        <taxon>Eukaryota</taxon>
        <taxon>Fungi</taxon>
        <taxon>Dikarya</taxon>
        <taxon>Basidiomycota</taxon>
        <taxon>Agaricomycotina</taxon>
        <taxon>Agaricomycetes</taxon>
        <taxon>Agaricomycetidae</taxon>
        <taxon>Agaricales</taxon>
        <taxon>Agaricales incertae sedis</taxon>
        <taxon>Dendrothele</taxon>
    </lineage>
</organism>
<evidence type="ECO:0000256" key="7">
    <source>
        <dbReference type="PROSITE-ProRule" id="PRU00192"/>
    </source>
</evidence>
<dbReference type="InterPro" id="IPR036028">
    <property type="entry name" value="SH3-like_dom_sf"/>
</dbReference>
<dbReference type="PROSITE" id="PS50002">
    <property type="entry name" value="SH3"/>
    <property type="match status" value="1"/>
</dbReference>
<dbReference type="InterPro" id="IPR008266">
    <property type="entry name" value="Tyr_kinase_AS"/>
</dbReference>
<name>A0A4S8LMW9_DENBC</name>
<comment type="cofactor">
    <cofactor evidence="1">
        <name>Mg(2+)</name>
        <dbReference type="ChEBI" id="CHEBI:18420"/>
    </cofactor>
</comment>